<dbReference type="InterPro" id="IPR018631">
    <property type="entry name" value="AAA-ATPase-like_dom"/>
</dbReference>
<dbReference type="InterPro" id="IPR012547">
    <property type="entry name" value="PDDEXK_9"/>
</dbReference>
<evidence type="ECO:0000313" key="3">
    <source>
        <dbReference type="Proteomes" id="UP000474104"/>
    </source>
</evidence>
<dbReference type="InterPro" id="IPR027417">
    <property type="entry name" value="P-loop_NTPase"/>
</dbReference>
<dbReference type="PANTHER" id="PTHR34825:SF1">
    <property type="entry name" value="AAA-ATPASE-LIKE DOMAIN-CONTAINING PROTEIN"/>
    <property type="match status" value="1"/>
</dbReference>
<evidence type="ECO:0000259" key="1">
    <source>
        <dbReference type="Pfam" id="PF09820"/>
    </source>
</evidence>
<dbReference type="Pfam" id="PF09820">
    <property type="entry name" value="AAA-ATPase_like"/>
    <property type="match status" value="1"/>
</dbReference>
<dbReference type="OrthoDB" id="9766673at2"/>
<dbReference type="Proteomes" id="UP000474104">
    <property type="component" value="Unassembled WGS sequence"/>
</dbReference>
<sequence>MEKRKKKIPIGIENFEKLRSDDFYYIDKTGLIRELLHNWGEVNLFTRPRRFGKTLNMSMLENFFSMNGDKHIFEGLEISKETALCGEHMGKYPVISISLKGMDALTYETAFQMAVQIVIEAAEKFYFLLDSEKLNEHDKAEYRKLLDDHMNEGMACSSLRKLSGLLEKHYGTKAVLLIDEYDVPLAKAFANAYYSQMLSLIRSLLGQALKTNSSLKFAVLTGCMRISKESIFTGLNHLKVRSITDKRFDRYFGFTDSEVKALLEYYGYPDSYDAAKKWYDGYHFGNVDIYCPWDVLNYCDSLFDDREAQPENYWINTSGNDAVKQFIQESSNVSVKREIERLVAGEAVTKEIRQELTYPEMYQTIDNIWSLLFTTGYLTQRGKAEGRQMKLAIPNLEIRDIFVTQIMELFQENVREDGETLNRFCDALQNRKPENVEKIFTEYLKETISIRDTAVRKEMKENFYHGILLGILGVKDRWGVSSNWEMGEGYADILAEPDTGDMGIIIEVKYAHDRNLDAACKAALEQIEHTGYENDLEDEGVKNILKYGIACYKKRCKVMLAET</sequence>
<feature type="domain" description="AAA-ATPase-like" evidence="1">
    <location>
        <begin position="9"/>
        <end position="232"/>
    </location>
</feature>
<gene>
    <name evidence="2" type="ORF">FMM80_05660</name>
</gene>
<reference evidence="2 3" key="1">
    <citation type="submission" date="2019-07" db="EMBL/GenBank/DDBJ databases">
        <title>Draft genome sequences of 15 bacterial species constituting the stable defined intestinal microbiota of the GM15 gnotobiotic mouse model.</title>
        <authorList>
            <person name="Elie C."/>
            <person name="Mathieu A."/>
            <person name="Saliou A."/>
            <person name="Darnaud M."/>
            <person name="Leulier F."/>
            <person name="Tamellini A."/>
        </authorList>
    </citation>
    <scope>NUCLEOTIDE SEQUENCE [LARGE SCALE GENOMIC DNA]</scope>
    <source>
        <strain evidence="3">ASF 502</strain>
    </source>
</reference>
<accession>A0A9X5C574</accession>
<dbReference type="AlphaFoldDB" id="A0A9X5C574"/>
<dbReference type="Pfam" id="PF08011">
    <property type="entry name" value="PDDEXK_9"/>
    <property type="match status" value="1"/>
</dbReference>
<evidence type="ECO:0000313" key="2">
    <source>
        <dbReference type="EMBL" id="NDO68220.1"/>
    </source>
</evidence>
<dbReference type="EMBL" id="VIRB01000037">
    <property type="protein sequence ID" value="NDO68220.1"/>
    <property type="molecule type" value="Genomic_DNA"/>
</dbReference>
<dbReference type="SUPFAM" id="SSF52540">
    <property type="entry name" value="P-loop containing nucleoside triphosphate hydrolases"/>
    <property type="match status" value="1"/>
</dbReference>
<comment type="caution">
    <text evidence="2">The sequence shown here is derived from an EMBL/GenBank/DDBJ whole genome shotgun (WGS) entry which is preliminary data.</text>
</comment>
<organism evidence="2 3">
    <name type="scientific">Schaedlerella arabinosiphila</name>
    <dbReference type="NCBI Taxonomy" id="2044587"/>
    <lineage>
        <taxon>Bacteria</taxon>
        <taxon>Bacillati</taxon>
        <taxon>Bacillota</taxon>
        <taxon>Clostridia</taxon>
        <taxon>Lachnospirales</taxon>
        <taxon>Lachnospiraceae</taxon>
        <taxon>Schaedlerella</taxon>
    </lineage>
</organism>
<dbReference type="RefSeq" id="WP_004070397.1">
    <property type="nucleotide sequence ID" value="NZ_VIRB01000037.1"/>
</dbReference>
<dbReference type="PANTHER" id="PTHR34825">
    <property type="entry name" value="CONSERVED PROTEIN, WITH A WEAK D-GALACTARATE DEHYDRATASE/ALTRONATE HYDROLASE DOMAIN"/>
    <property type="match status" value="1"/>
</dbReference>
<proteinExistence type="predicted"/>
<name>A0A9X5C574_9FIRM</name>
<protein>
    <recommendedName>
        <fullName evidence="1">AAA-ATPase-like domain-containing protein</fullName>
    </recommendedName>
</protein>